<dbReference type="CDD" id="cd00332">
    <property type="entry name" value="PAL-HAL"/>
    <property type="match status" value="1"/>
</dbReference>
<dbReference type="STRING" id="1182542.W9Y541"/>
<organism evidence="3 4">
    <name type="scientific">Capronia epimyces CBS 606.96</name>
    <dbReference type="NCBI Taxonomy" id="1182542"/>
    <lineage>
        <taxon>Eukaryota</taxon>
        <taxon>Fungi</taxon>
        <taxon>Dikarya</taxon>
        <taxon>Ascomycota</taxon>
        <taxon>Pezizomycotina</taxon>
        <taxon>Eurotiomycetes</taxon>
        <taxon>Chaetothyriomycetidae</taxon>
        <taxon>Chaetothyriales</taxon>
        <taxon>Herpotrichiellaceae</taxon>
        <taxon>Capronia</taxon>
    </lineage>
</organism>
<dbReference type="Gene3D" id="1.20.200.10">
    <property type="entry name" value="Fumarase/aspartase (Central domain)"/>
    <property type="match status" value="1"/>
</dbReference>
<reference evidence="3 4" key="1">
    <citation type="submission" date="2013-03" db="EMBL/GenBank/DDBJ databases">
        <title>The Genome Sequence of Capronia epimyces CBS 606.96.</title>
        <authorList>
            <consortium name="The Broad Institute Genomics Platform"/>
            <person name="Cuomo C."/>
            <person name="de Hoog S."/>
            <person name="Gorbushina A."/>
            <person name="Walker B."/>
            <person name="Young S.K."/>
            <person name="Zeng Q."/>
            <person name="Gargeya S."/>
            <person name="Fitzgerald M."/>
            <person name="Haas B."/>
            <person name="Abouelleil A."/>
            <person name="Allen A.W."/>
            <person name="Alvarado L."/>
            <person name="Arachchi H.M."/>
            <person name="Berlin A.M."/>
            <person name="Chapman S.B."/>
            <person name="Gainer-Dewar J."/>
            <person name="Goldberg J."/>
            <person name="Griggs A."/>
            <person name="Gujja S."/>
            <person name="Hansen M."/>
            <person name="Howarth C."/>
            <person name="Imamovic A."/>
            <person name="Ireland A."/>
            <person name="Larimer J."/>
            <person name="McCowan C."/>
            <person name="Murphy C."/>
            <person name="Pearson M."/>
            <person name="Poon T.W."/>
            <person name="Priest M."/>
            <person name="Roberts A."/>
            <person name="Saif S."/>
            <person name="Shea T."/>
            <person name="Sisk P."/>
            <person name="Sykes S."/>
            <person name="Wortman J."/>
            <person name="Nusbaum C."/>
            <person name="Birren B."/>
        </authorList>
    </citation>
    <scope>NUCLEOTIDE SEQUENCE [LARGE SCALE GENOMIC DNA]</scope>
    <source>
        <strain evidence="3 4">CBS 606.96</strain>
    </source>
</reference>
<evidence type="ECO:0000256" key="1">
    <source>
        <dbReference type="ARBA" id="ARBA00007238"/>
    </source>
</evidence>
<dbReference type="eggNOG" id="KOG0222">
    <property type="taxonomic scope" value="Eukaryota"/>
</dbReference>
<feature type="compositionally biased region" description="Basic and acidic residues" evidence="2">
    <location>
        <begin position="263"/>
        <end position="320"/>
    </location>
</feature>
<feature type="region of interest" description="Disordered" evidence="2">
    <location>
        <begin position="210"/>
        <end position="356"/>
    </location>
</feature>
<protein>
    <recommendedName>
        <fullName evidence="5">Phenylalanine ammonia-lyase</fullName>
    </recommendedName>
</protein>
<dbReference type="InterPro" id="IPR001106">
    <property type="entry name" value="Aromatic_Lyase"/>
</dbReference>
<evidence type="ECO:0000256" key="2">
    <source>
        <dbReference type="SAM" id="MobiDB-lite"/>
    </source>
</evidence>
<comment type="caution">
    <text evidence="3">The sequence shown here is derived from an EMBL/GenBank/DDBJ whole genome shotgun (WGS) entry which is preliminary data.</text>
</comment>
<dbReference type="PROSITE" id="PS00488">
    <property type="entry name" value="PAL_HISTIDASE"/>
    <property type="match status" value="1"/>
</dbReference>
<dbReference type="RefSeq" id="XP_007738084.1">
    <property type="nucleotide sequence ID" value="XM_007739894.1"/>
</dbReference>
<dbReference type="SUPFAM" id="SSF48557">
    <property type="entry name" value="L-aspartase-like"/>
    <property type="match status" value="2"/>
</dbReference>
<comment type="similarity">
    <text evidence="1">Belongs to the PAL/histidase family.</text>
</comment>
<evidence type="ECO:0008006" key="5">
    <source>
        <dbReference type="Google" id="ProtNLM"/>
    </source>
</evidence>
<dbReference type="HOGENOM" id="CLU_014801_3_1_1"/>
<feature type="compositionally biased region" description="Basic residues" evidence="2">
    <location>
        <begin position="249"/>
        <end position="262"/>
    </location>
</feature>
<evidence type="ECO:0000313" key="3">
    <source>
        <dbReference type="EMBL" id="EXJ77574.1"/>
    </source>
</evidence>
<dbReference type="AlphaFoldDB" id="W9Y541"/>
<dbReference type="Pfam" id="PF00221">
    <property type="entry name" value="Lyase_aromatic"/>
    <property type="match status" value="2"/>
</dbReference>
<sequence>MEWKKVQNLIEAGKVEVNGESLEIGTVVAVAKYGCKPFIDTDPALVARMADSKKTLEKHLLWGRSIYGVNTGFGANADTRTTDFVTLQRALTQHQQSAILTKNDLSVHGDKDGEHNSHSMPTSWVRGAMLVRVNTTIRGHSAISFRVVDMLAELVRRDMIPIVPLRGSISASGDLMPLAYIAGALQGNPDIYVRTRGGGGRKILKASDAMAQIQQMRMEESKSQNSNRSKEQGGKVSEVGPDPNENKDGKKKGKKNKNRKGKKAGDGSKDPEENKPGKDSKSTEEDKPGKENKSSEEAKPEKESKSTEDAKPGKESKTTEENQAGDDSTKVQGTQTGKDSNHTKDSVGDGHKHKYTPLVLGPKEGLALVNGTAPSATVATLAVYEANQLAVLAQVITCLSSEALAANIEWAHPFIAEIRPHQGQMEVARNLRYFFRGSALVTGLSKSTHDARARTGLVQDRYALRTSSQWIGPVLDDLWVSTGQLTVELNSTTDNPVVNPEVGEVYCGGNFQASVVTQTTEKMRLCLQTIGKMLFAQTSELINPVTSKGLPPNLAADDPSLSFCMKGVDINMAGYQSELAMLANPISSHVQSAEMHNQAINSLALISARYTMDSVQVLTMMTAAAIYVGLQAVDLRVMHQEFMDSYPNAIKRSVVKYWEGKVSPENVQVMLKLVAPQLSVAWFANASCDLDDRCHKVARSVTETVLECYFERVTKDDPKGQTDFHYGLHALRNLILTTLAPAFREWRSLFWNQTANVTVPRLGLGTRALYQFVRGELGVPFHRGLQDDPIAEPSASDENRPKKTVGSWISIIYEAVRDGRICGHILASLKEDLQTDPGVVANLAAVNEAFAKALQDGPVAGNDNLAAALRSFQEHLVQPAPQPSGGRAHRRRA</sequence>
<dbReference type="InterPro" id="IPR024083">
    <property type="entry name" value="Fumarase/histidase_N"/>
</dbReference>
<gene>
    <name evidence="3" type="ORF">A1O3_09801</name>
</gene>
<evidence type="ECO:0000313" key="4">
    <source>
        <dbReference type="Proteomes" id="UP000019478"/>
    </source>
</evidence>
<dbReference type="PANTHER" id="PTHR10362">
    <property type="entry name" value="HISTIDINE AMMONIA-LYASE"/>
    <property type="match status" value="1"/>
</dbReference>
<dbReference type="OrthoDB" id="10051290at2759"/>
<dbReference type="Proteomes" id="UP000019478">
    <property type="component" value="Unassembled WGS sequence"/>
</dbReference>
<dbReference type="InterPro" id="IPR022313">
    <property type="entry name" value="Phe/His_NH3-lyase_AS"/>
</dbReference>
<keyword evidence="4" id="KW-1185">Reference proteome</keyword>
<dbReference type="Gene3D" id="1.10.275.10">
    <property type="entry name" value="Fumarase/aspartase (N-terminal domain)"/>
    <property type="match status" value="1"/>
</dbReference>
<accession>W9Y541</accession>
<dbReference type="Gene3D" id="1.10.274.20">
    <property type="entry name" value="Phenylalanine ammonia-lyase 1, domain 3"/>
    <property type="match status" value="1"/>
</dbReference>
<name>W9Y541_9EURO</name>
<dbReference type="InterPro" id="IPR023144">
    <property type="entry name" value="Phe_NH3-lyase_shielding_dom_sf"/>
</dbReference>
<feature type="compositionally biased region" description="Basic and acidic residues" evidence="2">
    <location>
        <begin position="217"/>
        <end position="233"/>
    </location>
</feature>
<dbReference type="EMBL" id="AMGY01000010">
    <property type="protein sequence ID" value="EXJ77574.1"/>
    <property type="molecule type" value="Genomic_DNA"/>
</dbReference>
<proteinExistence type="inferred from homology"/>
<dbReference type="InterPro" id="IPR008948">
    <property type="entry name" value="L-Aspartase-like"/>
</dbReference>
<dbReference type="GO" id="GO:0016841">
    <property type="term" value="F:ammonia-lyase activity"/>
    <property type="evidence" value="ECO:0007669"/>
    <property type="project" value="InterPro"/>
</dbReference>
<feature type="compositionally biased region" description="Polar residues" evidence="2">
    <location>
        <begin position="321"/>
        <end position="338"/>
    </location>
</feature>
<feature type="compositionally biased region" description="Basic and acidic residues" evidence="2">
    <location>
        <begin position="339"/>
        <end position="350"/>
    </location>
</feature>
<dbReference type="GeneID" id="19173884"/>